<accession>A0A4Y9RTC2</accession>
<gene>
    <name evidence="1" type="primary">tssG</name>
    <name evidence="1" type="ORF">E4L96_20985</name>
</gene>
<evidence type="ECO:0000313" key="2">
    <source>
        <dbReference type="Proteomes" id="UP000298438"/>
    </source>
</evidence>
<dbReference type="PANTHER" id="PTHR35564">
    <property type="match status" value="1"/>
</dbReference>
<dbReference type="RefSeq" id="WP_135209167.1">
    <property type="nucleotide sequence ID" value="NZ_SPVF01000257.1"/>
</dbReference>
<comment type="caution">
    <text evidence="1">The sequence shown here is derived from an EMBL/GenBank/DDBJ whole genome shotgun (WGS) entry which is preliminary data.</text>
</comment>
<reference evidence="1 2" key="1">
    <citation type="submission" date="2019-03" db="EMBL/GenBank/DDBJ databases">
        <title>Draft Genome Sequence of Massilia arenosa sp. nov., a Novel Massilia Species Isolated from a Sandy-loam Maize Soil.</title>
        <authorList>
            <person name="Raths R."/>
            <person name="Peta V."/>
            <person name="Bucking H."/>
        </authorList>
    </citation>
    <scope>NUCLEOTIDE SEQUENCE [LARGE SCALE GENOMIC DNA]</scope>
    <source>
        <strain evidence="1 2">MC02</strain>
    </source>
</reference>
<dbReference type="Proteomes" id="UP000298438">
    <property type="component" value="Unassembled WGS sequence"/>
</dbReference>
<dbReference type="InterPro" id="IPR010732">
    <property type="entry name" value="T6SS_TssG-like"/>
</dbReference>
<dbReference type="PANTHER" id="PTHR35564:SF4">
    <property type="entry name" value="CYTOPLASMIC PROTEIN"/>
    <property type="match status" value="1"/>
</dbReference>
<proteinExistence type="predicted"/>
<dbReference type="AlphaFoldDB" id="A0A4Y9RTC2"/>
<protein>
    <submittedName>
        <fullName evidence="1">Type VI secretion system baseplate subunit TssG</fullName>
    </submittedName>
</protein>
<dbReference type="OrthoDB" id="1523296at2"/>
<dbReference type="EMBL" id="SPVF01000257">
    <property type="protein sequence ID" value="TFW11531.1"/>
    <property type="molecule type" value="Genomic_DNA"/>
</dbReference>
<dbReference type="NCBIfam" id="TIGR03347">
    <property type="entry name" value="VI_chp_1"/>
    <property type="match status" value="1"/>
</dbReference>
<keyword evidence="2" id="KW-1185">Reference proteome</keyword>
<sequence length="339" mass="36634">MRPPQRKPNFSLTQKLLREPFKFQLSQAAKVAQARVDRPAQAGGETRRMRIRYQNHAGLHSPTAGIEAFRADIPETGEGLPKNVTLTPSTGGLLGTGGTLPYHYTEALLAAGNRGAAILGFFDFVAQRAHALGVQAHTSEQAELPDLRTIGCSLAGFPGQSSNAQQARSEEYLPADFAAFYAVILRHPTVSASTLGQVLSEFFCVPVQVEEFVPEMLDFEPGEQVCLGKHGTLGGGFALGARAMCKQKRVRLRIGPLSLNSYQQFLPRGPAAAALAAVLRLFRVAALSFEVQLVLKADAIEAPQLRSDANWRLGHSSFLTSAVNTVDREGVCYQLDLHG</sequence>
<name>A0A4Y9RTC2_9BURK</name>
<dbReference type="Pfam" id="PF06996">
    <property type="entry name" value="T6SS_TssG"/>
    <property type="match status" value="1"/>
</dbReference>
<evidence type="ECO:0000313" key="1">
    <source>
        <dbReference type="EMBL" id="TFW11531.1"/>
    </source>
</evidence>
<organism evidence="1 2">
    <name type="scientific">Zemynaea arenosa</name>
    <dbReference type="NCBI Taxonomy" id="2561931"/>
    <lineage>
        <taxon>Bacteria</taxon>
        <taxon>Pseudomonadati</taxon>
        <taxon>Pseudomonadota</taxon>
        <taxon>Betaproteobacteria</taxon>
        <taxon>Burkholderiales</taxon>
        <taxon>Oxalobacteraceae</taxon>
        <taxon>Telluria group</taxon>
        <taxon>Zemynaea</taxon>
    </lineage>
</organism>